<dbReference type="HOGENOM" id="CLU_162460_1_0_0"/>
<dbReference type="InParanoid" id="W0RDS5"/>
<evidence type="ECO:0000313" key="2">
    <source>
        <dbReference type="Proteomes" id="UP000019151"/>
    </source>
</evidence>
<protein>
    <submittedName>
        <fullName evidence="1">Gas vesicle G</fullName>
    </submittedName>
</protein>
<gene>
    <name evidence="1" type="ORF">J421_0943</name>
</gene>
<reference evidence="1 2" key="1">
    <citation type="journal article" date="2014" name="Genome Announc.">
        <title>Genome Sequence and Methylome of Soil Bacterium Gemmatirosa kalamazoonensis KBS708T, a Member of the Rarely Cultivated Gemmatimonadetes Phylum.</title>
        <authorList>
            <person name="Debruyn J.M."/>
            <person name="Radosevich M."/>
            <person name="Wommack K.E."/>
            <person name="Polson S.W."/>
            <person name="Hauser L.J."/>
            <person name="Fawaz M.N."/>
            <person name="Korlach J."/>
            <person name="Tsai Y.C."/>
        </authorList>
    </citation>
    <scope>NUCLEOTIDE SEQUENCE [LARGE SCALE GENOMIC DNA]</scope>
    <source>
        <strain evidence="1 2">KBS708</strain>
    </source>
</reference>
<dbReference type="AlphaFoldDB" id="W0RDS5"/>
<organism evidence="1 2">
    <name type="scientific">Gemmatirosa kalamazoonensis</name>
    <dbReference type="NCBI Taxonomy" id="861299"/>
    <lineage>
        <taxon>Bacteria</taxon>
        <taxon>Pseudomonadati</taxon>
        <taxon>Gemmatimonadota</taxon>
        <taxon>Gemmatimonadia</taxon>
        <taxon>Gemmatimonadales</taxon>
        <taxon>Gemmatimonadaceae</taxon>
        <taxon>Gemmatirosa</taxon>
    </lineage>
</organism>
<keyword evidence="2" id="KW-1185">Reference proteome</keyword>
<name>W0RDS5_9BACT</name>
<dbReference type="RefSeq" id="WP_025410016.1">
    <property type="nucleotide sequence ID" value="NZ_CP007128.1"/>
</dbReference>
<dbReference type="Proteomes" id="UP000019151">
    <property type="component" value="Chromosome"/>
</dbReference>
<proteinExistence type="predicted"/>
<evidence type="ECO:0000313" key="1">
    <source>
        <dbReference type="EMBL" id="AHG88480.1"/>
    </source>
</evidence>
<dbReference type="Pfam" id="PF05120">
    <property type="entry name" value="GvpG"/>
    <property type="match status" value="1"/>
</dbReference>
<dbReference type="OrthoDB" id="3541554at2"/>
<dbReference type="InterPro" id="IPR007804">
    <property type="entry name" value="GvpG"/>
</dbReference>
<dbReference type="EMBL" id="CP007128">
    <property type="protein sequence ID" value="AHG88480.1"/>
    <property type="molecule type" value="Genomic_DNA"/>
</dbReference>
<accession>W0RDS5</accession>
<dbReference type="STRING" id="861299.J421_0943"/>
<sequence>MGLLSNILFFPITGPVAGIRWSLNKVLAVAEQELTDDTPIKQDLMELQMQLELGDIDDDEYVAREAVLMQRLREVRAWKERLGQPTAGGPVRVARETDDE</sequence>
<dbReference type="KEGG" id="gba:J421_0943"/>